<name>A0A939S2G7_9BRAD</name>
<dbReference type="KEGG" id="bban:J4G43_039500"/>
<dbReference type="EMBL" id="CP086136">
    <property type="protein sequence ID" value="UEM10682.1"/>
    <property type="molecule type" value="Genomic_DNA"/>
</dbReference>
<dbReference type="EMBL" id="JAGEMI010000001">
    <property type="protein sequence ID" value="MBO1867127.1"/>
    <property type="molecule type" value="Genomic_DNA"/>
</dbReference>
<evidence type="ECO:0000313" key="3">
    <source>
        <dbReference type="Proteomes" id="UP000664702"/>
    </source>
</evidence>
<protein>
    <submittedName>
        <fullName evidence="1">Uncharacterized protein</fullName>
    </submittedName>
</protein>
<evidence type="ECO:0000313" key="2">
    <source>
        <dbReference type="EMBL" id="UEM10682.1"/>
    </source>
</evidence>
<evidence type="ECO:0000313" key="1">
    <source>
        <dbReference type="EMBL" id="MBO1867127.1"/>
    </source>
</evidence>
<accession>A0A939S2G7</accession>
<dbReference type="RefSeq" id="WP_208088235.1">
    <property type="nucleotide sequence ID" value="NZ_CP086136.1"/>
</dbReference>
<organism evidence="1">
    <name type="scientific">Bradyrhizobium barranii subsp. barranii</name>
    <dbReference type="NCBI Taxonomy" id="2823807"/>
    <lineage>
        <taxon>Bacteria</taxon>
        <taxon>Pseudomonadati</taxon>
        <taxon>Pseudomonadota</taxon>
        <taxon>Alphaproteobacteria</taxon>
        <taxon>Hyphomicrobiales</taxon>
        <taxon>Nitrobacteraceae</taxon>
        <taxon>Bradyrhizobium</taxon>
        <taxon>Bradyrhizobium barranii</taxon>
    </lineage>
</organism>
<reference evidence="1" key="1">
    <citation type="submission" date="2021-03" db="EMBL/GenBank/DDBJ databases">
        <title>Whole Genome Sequence of Bradyrhizobium sp. Strain 144S4.</title>
        <authorList>
            <person name="Bromfield E.S.P."/>
            <person name="Cloutier S."/>
        </authorList>
    </citation>
    <scope>NUCLEOTIDE SEQUENCE [LARGE SCALE GENOMIC DNA]</scope>
    <source>
        <strain evidence="1">144S4</strain>
    </source>
</reference>
<sequence>MSDNSQVRGPEHFTSAKTTGAIPVRHPAIRDVLIQCSLNPAIRFIDYVESAVVGADEVDLDAIVVRGEGGSVLLDVIPARPLRDLEEEGLALIALGELNLPTQRLTSEDLMREPRYSNSKLVWLYNRHHVPLDLRMQILTVLAGHPSMHLRKLLEEIQETRSRGSRAVMALACADVIELDLETQPLGPTTTVKSRGVLPVRVEPLIPFPRKI</sequence>
<gene>
    <name evidence="2" type="ORF">J4G43_039500</name>
    <name evidence="1" type="ORF">J4G43_41415</name>
</gene>
<reference evidence="2 3" key="2">
    <citation type="journal article" date="2022" name="Int. J. Syst. Evol. Microbiol.">
        <title>Strains of Bradyrhizobium barranii sp. nov. associated with legumes native to Canada are symbionts of soybeans and belong to different subspecies (subsp. barranii subsp. nov. and subsp. apii subsp. nov.) and symbiovars (sv. glycinearum and sv. septentrionale).</title>
        <authorList>
            <person name="Bromfield E.S.P."/>
            <person name="Cloutier S."/>
            <person name="Wasai-Hara S."/>
            <person name="Minamisawa K."/>
        </authorList>
    </citation>
    <scope>NUCLEOTIDE SEQUENCE [LARGE SCALE GENOMIC DNA]</scope>
    <source>
        <strain evidence="2 3">144S4</strain>
    </source>
</reference>
<dbReference type="AlphaFoldDB" id="A0A939S2G7"/>
<proteinExistence type="predicted"/>
<dbReference type="Proteomes" id="UP000664702">
    <property type="component" value="Chromosome"/>
</dbReference>